<evidence type="ECO:0000313" key="2">
    <source>
        <dbReference type="EMBL" id="MXP46384.1"/>
    </source>
</evidence>
<evidence type="ECO:0000313" key="3">
    <source>
        <dbReference type="Proteomes" id="UP000471435"/>
    </source>
</evidence>
<dbReference type="Proteomes" id="UP000471435">
    <property type="component" value="Unassembled WGS sequence"/>
</dbReference>
<evidence type="ECO:0000256" key="1">
    <source>
        <dbReference type="SAM" id="Phobius"/>
    </source>
</evidence>
<dbReference type="EMBL" id="WTYP01000001">
    <property type="protein sequence ID" value="MXP46384.1"/>
    <property type="molecule type" value="Genomic_DNA"/>
</dbReference>
<feature type="transmembrane region" description="Helical" evidence="1">
    <location>
        <begin position="77"/>
        <end position="102"/>
    </location>
</feature>
<keyword evidence="1" id="KW-0812">Transmembrane</keyword>
<sequence>MDLATVILGGLIVAAMAFLGSSILGFLATGIFAFAFPKIDKRRFAKAVTAIPPVMMCVLVAIILIDKSDSALSETEITSIPTFVVGAALALLVAWPLSYFLVRKVWRLGVKAS</sequence>
<organism evidence="2 3">
    <name type="scientific">Pontixanthobacter luteolus</name>
    <dbReference type="NCBI Taxonomy" id="295089"/>
    <lineage>
        <taxon>Bacteria</taxon>
        <taxon>Pseudomonadati</taxon>
        <taxon>Pseudomonadota</taxon>
        <taxon>Alphaproteobacteria</taxon>
        <taxon>Sphingomonadales</taxon>
        <taxon>Erythrobacteraceae</taxon>
        <taxon>Pontixanthobacter</taxon>
    </lineage>
</organism>
<dbReference type="RefSeq" id="WP_160729621.1">
    <property type="nucleotide sequence ID" value="NZ_WTYP01000001.1"/>
</dbReference>
<name>A0A6I4V1Z1_9SPHN</name>
<feature type="transmembrane region" description="Helical" evidence="1">
    <location>
        <begin position="47"/>
        <end position="65"/>
    </location>
</feature>
<reference evidence="2 3" key="1">
    <citation type="submission" date="2019-12" db="EMBL/GenBank/DDBJ databases">
        <title>Genomic-based taxomic classification of the family Erythrobacteraceae.</title>
        <authorList>
            <person name="Xu L."/>
        </authorList>
    </citation>
    <scope>NUCLEOTIDE SEQUENCE [LARGE SCALE GENOMIC DNA]</scope>
    <source>
        <strain evidence="2 3">SW-109</strain>
    </source>
</reference>
<proteinExistence type="predicted"/>
<protein>
    <submittedName>
        <fullName evidence="2">Uncharacterized protein</fullName>
    </submittedName>
</protein>
<dbReference type="AlphaFoldDB" id="A0A6I4V1Z1"/>
<comment type="caution">
    <text evidence="2">The sequence shown here is derived from an EMBL/GenBank/DDBJ whole genome shotgun (WGS) entry which is preliminary data.</text>
</comment>
<feature type="transmembrane region" description="Helical" evidence="1">
    <location>
        <begin position="6"/>
        <end position="35"/>
    </location>
</feature>
<accession>A0A6I4V1Z1</accession>
<gene>
    <name evidence="2" type="ORF">GRI43_03120</name>
</gene>
<keyword evidence="1" id="KW-1133">Transmembrane helix</keyword>
<keyword evidence="3" id="KW-1185">Reference proteome</keyword>
<keyword evidence="1" id="KW-0472">Membrane</keyword>